<dbReference type="Proteomes" id="UP001318682">
    <property type="component" value="Plasmid pROLI81"/>
</dbReference>
<sequence length="710" mass="77079">MTHALKSVSVAIGDLVAHPANVRSKSPEEYASENIAHLKASIGVLGIIQPLLVQNIDGKFGVLAGGRRRAALNELVADKTAKGFTNKTKIECRLVPDNCDVTTALSLAENITQAPMNAIDEFEAFARMMEVDGQSPDTIAKTFGTTIAAVKGRLRYGLIHPDIRAAARAKTITLDTMKAFADHPSQAVQVEVFEALTKDGDSYVQAYTVRQALKTRGVQVSDDIGVFVREDYEARGGPIAADLLEEHSVLEDIALVETIMVEKLTAAAEEARAQMGLAWAEALVRYDYATMAEYGRVYPGPVEPDAAGQKRVDAITEELEKLQLEMEDENLETDAYKALYDRVDALEEEARDLQEAYSAEDLAQGGVIASWSNGKITLHVGLVRPEDKPEATSQTTSAGGTSGDAEGQGTDAIVYPASLTQDLKTERAMALGAAMTLHPEATLDLTLFKLVTDVLGGMSATHGIKVEARKEYRSHAKMDEIDGTSLEQVAEAHDALDLSWADEAKSPADQFASFRALDAGEKAKLVAYATASTTQSCFSRSVQSDSLMHDFEIEVMPDIRAHWTPNAALFNRFKKAWLLKILGEELGLAQEAVTLASMSKREIVAFCDKLFAEPFATLTEAQHAAVRAWCPPMMQTTGGVIRRDRIAKIRCLLDAEPERTQMPDAATNSEPDDPPVQQPCPKCGGAMIIVEIFLRGQTPKCRAPPWKDAA</sequence>
<feature type="coiled-coil region" evidence="1">
    <location>
        <begin position="312"/>
        <end position="363"/>
    </location>
</feature>
<evidence type="ECO:0000313" key="5">
    <source>
        <dbReference type="Proteomes" id="UP001318682"/>
    </source>
</evidence>
<proteinExistence type="predicted"/>
<protein>
    <submittedName>
        <fullName evidence="4">Nucleoid occlusion protein</fullName>
    </submittedName>
</protein>
<dbReference type="InterPro" id="IPR050336">
    <property type="entry name" value="Chromosome_partition/occlusion"/>
</dbReference>
<dbReference type="InterPro" id="IPR003115">
    <property type="entry name" value="ParB_N"/>
</dbReference>
<feature type="compositionally biased region" description="Low complexity" evidence="2">
    <location>
        <begin position="391"/>
        <end position="405"/>
    </location>
</feature>
<organism evidence="4 5">
    <name type="scientific">Roseobacter fucihabitans</name>
    <dbReference type="NCBI Taxonomy" id="1537242"/>
    <lineage>
        <taxon>Bacteria</taxon>
        <taxon>Pseudomonadati</taxon>
        <taxon>Pseudomonadota</taxon>
        <taxon>Alphaproteobacteria</taxon>
        <taxon>Rhodobacterales</taxon>
        <taxon>Roseobacteraceae</taxon>
        <taxon>Roseobacter</taxon>
    </lineage>
</organism>
<keyword evidence="4" id="KW-0614">Plasmid</keyword>
<reference evidence="4 5" key="2">
    <citation type="submission" date="2024-01" db="EMBL/GenBank/DDBJ databases">
        <title>Roseobacter fucihabitans sp. nov., isolated from the brown alga Fucus spiralis.</title>
        <authorList>
            <person name="Hahnke S."/>
            <person name="Berger M."/>
            <person name="Schlingloff A."/>
            <person name="Athale I."/>
            <person name="Neumann-Schaal M."/>
            <person name="Adenaya A."/>
            <person name="Poehlein A."/>
            <person name="Daniel R."/>
            <person name="Pertersen J."/>
            <person name="Brinkhoff T."/>
        </authorList>
    </citation>
    <scope>NUCLEOTIDE SEQUENCE [LARGE SCALE GENOMIC DNA]</scope>
    <source>
        <strain evidence="4 5">B14</strain>
        <plasmid evidence="4 5">pROLI81</plasmid>
    </source>
</reference>
<dbReference type="Pfam" id="PF02195">
    <property type="entry name" value="ParB_N"/>
    <property type="match status" value="1"/>
</dbReference>
<dbReference type="PANTHER" id="PTHR33375">
    <property type="entry name" value="CHROMOSOME-PARTITIONING PROTEIN PARB-RELATED"/>
    <property type="match status" value="1"/>
</dbReference>
<accession>A0ABZ2C0V4</accession>
<dbReference type="SUPFAM" id="SSF109709">
    <property type="entry name" value="KorB DNA-binding domain-like"/>
    <property type="match status" value="1"/>
</dbReference>
<name>A0ABZ2C0V4_9RHOB</name>
<dbReference type="CDD" id="cd16406">
    <property type="entry name" value="ParB_N_like"/>
    <property type="match status" value="1"/>
</dbReference>
<dbReference type="Gene3D" id="3.90.1530.30">
    <property type="match status" value="1"/>
</dbReference>
<evidence type="ECO:0000256" key="1">
    <source>
        <dbReference type="SAM" id="Coils"/>
    </source>
</evidence>
<evidence type="ECO:0000259" key="3">
    <source>
        <dbReference type="SMART" id="SM00470"/>
    </source>
</evidence>
<dbReference type="PANTHER" id="PTHR33375:SF7">
    <property type="entry name" value="CHROMOSOME 2-PARTITIONING PROTEIN PARB-RELATED"/>
    <property type="match status" value="1"/>
</dbReference>
<dbReference type="InterPro" id="IPR036086">
    <property type="entry name" value="ParB/Sulfiredoxin_sf"/>
</dbReference>
<feature type="region of interest" description="Disordered" evidence="2">
    <location>
        <begin position="384"/>
        <end position="409"/>
    </location>
</feature>
<keyword evidence="5" id="KW-1185">Reference proteome</keyword>
<evidence type="ECO:0000256" key="2">
    <source>
        <dbReference type="SAM" id="MobiDB-lite"/>
    </source>
</evidence>
<feature type="domain" description="ParB-like N-terminal" evidence="3">
    <location>
        <begin position="8"/>
        <end position="111"/>
    </location>
</feature>
<gene>
    <name evidence="4" type="primary">noc_3</name>
    <name evidence="4" type="ORF">ROLI_047300</name>
</gene>
<dbReference type="EMBL" id="CP143426">
    <property type="protein sequence ID" value="WVX51628.1"/>
    <property type="molecule type" value="Genomic_DNA"/>
</dbReference>
<dbReference type="Gene3D" id="1.10.10.2830">
    <property type="match status" value="1"/>
</dbReference>
<keyword evidence="1" id="KW-0175">Coiled coil</keyword>
<geneLocation type="plasmid" evidence="4 5">
    <name>pROLI81</name>
</geneLocation>
<dbReference type="SUPFAM" id="SSF110849">
    <property type="entry name" value="ParB/Sulfiredoxin"/>
    <property type="match status" value="1"/>
</dbReference>
<evidence type="ECO:0000313" key="4">
    <source>
        <dbReference type="EMBL" id="WVX51628.1"/>
    </source>
</evidence>
<reference evidence="4 5" key="1">
    <citation type="submission" date="2015-07" db="EMBL/GenBank/DDBJ databases">
        <authorList>
            <person name="Voget S."/>
            <person name="Dogs M."/>
            <person name="Brinkhoff T.H."/>
            <person name="Daniel R."/>
        </authorList>
    </citation>
    <scope>NUCLEOTIDE SEQUENCE [LARGE SCALE GENOMIC DNA]</scope>
    <source>
        <strain evidence="4 5">B14</strain>
        <plasmid evidence="4 5">pROLI81</plasmid>
    </source>
</reference>
<dbReference type="SMART" id="SM00470">
    <property type="entry name" value="ParB"/>
    <property type="match status" value="1"/>
</dbReference>